<keyword evidence="3" id="KW-1185">Reference proteome</keyword>
<keyword evidence="1" id="KW-0175">Coiled coil</keyword>
<dbReference type="PANTHER" id="PTHR22774:SF11">
    <property type="entry name" value="CHOREIN N-TERMINAL DOMAIN-CONTAINING PROTEIN"/>
    <property type="match status" value="1"/>
</dbReference>
<dbReference type="EMBL" id="JYDI01000091">
    <property type="protein sequence ID" value="KRY53167.1"/>
    <property type="molecule type" value="Genomic_DNA"/>
</dbReference>
<accession>A0A0V1CVF9</accession>
<dbReference type="Proteomes" id="UP000054653">
    <property type="component" value="Unassembled WGS sequence"/>
</dbReference>
<dbReference type="Pfam" id="PF24917">
    <property type="entry name" value="BLTP3A_B"/>
    <property type="match status" value="3"/>
</dbReference>
<feature type="coiled-coil region" evidence="1">
    <location>
        <begin position="1201"/>
        <end position="1242"/>
    </location>
</feature>
<evidence type="ECO:0000313" key="2">
    <source>
        <dbReference type="EMBL" id="KRY53167.1"/>
    </source>
</evidence>
<dbReference type="PANTHER" id="PTHR22774">
    <property type="entry name" value="CHOREIN N-TERMINAL DOMAIN-CONTAINING PROTEIN"/>
    <property type="match status" value="1"/>
</dbReference>
<evidence type="ECO:0000313" key="3">
    <source>
        <dbReference type="Proteomes" id="UP000054653"/>
    </source>
</evidence>
<comment type="caution">
    <text evidence="2">The sequence shown here is derived from an EMBL/GenBank/DDBJ whole genome shotgun (WGS) entry which is preliminary data.</text>
</comment>
<gene>
    <name evidence="2" type="primary">Uhrf1bp1l</name>
    <name evidence="2" type="ORF">T03_2980</name>
</gene>
<reference evidence="2 3" key="1">
    <citation type="submission" date="2015-01" db="EMBL/GenBank/DDBJ databases">
        <title>Evolution of Trichinella species and genotypes.</title>
        <authorList>
            <person name="Korhonen P.K."/>
            <person name="Edoardo P."/>
            <person name="Giuseppe L.R."/>
            <person name="Gasser R.B."/>
        </authorList>
    </citation>
    <scope>NUCLEOTIDE SEQUENCE [LARGE SCALE GENOMIC DNA]</scope>
    <source>
        <strain evidence="2">ISS120</strain>
    </source>
</reference>
<organism evidence="2 3">
    <name type="scientific">Trichinella britovi</name>
    <name type="common">Parasitic roundworm</name>
    <dbReference type="NCBI Taxonomy" id="45882"/>
    <lineage>
        <taxon>Eukaryota</taxon>
        <taxon>Metazoa</taxon>
        <taxon>Ecdysozoa</taxon>
        <taxon>Nematoda</taxon>
        <taxon>Enoplea</taxon>
        <taxon>Dorylaimia</taxon>
        <taxon>Trichinellida</taxon>
        <taxon>Trichinellidae</taxon>
        <taxon>Trichinella</taxon>
    </lineage>
</organism>
<dbReference type="AlphaFoldDB" id="A0A0V1CVF9"/>
<sequence length="1242" mass="140578">MASIIKNQILKHFSRFAKNVSPDQISVEVLRGKGELYNIELNEDVLTDVLEFPSWVRIQKAVCSRIIVKIPWTRLKTHPVLLFIDEVRVELVLSAGIHHAKFTNGPTVSSYSMDNSSYGFAHRVMEGITIRCNAVEVFFTSQKFGGSLMLSQISVESRTPFWKEANDLRETRITDSHSKQILLFKQISWKTLRLEAVFRGRLALILDNLLWVASLSQVQSAISFFHFVMDLIRQSNATMTTEINKVAIDNPTRRASSASQQHQQYEQQQLPSETNAAFQQFNVIETSFHCYIAHIDLHICDESKEEGGESSEDLLIENGAMQVTLKKLVCDFYPYHPAGGSRKHWIYYQETMFSERTNDLLKKYKEIIETEFSPSNCDNIFSDLMSLVCVFRLQDIFIFCVTDPSSSKHKTEKFLSTDLPPSSSFLRLHPVRVFLDLRTIRWINYVFLKVNQSLSSDSYTNEAMKNALHKDIYMDVMMPRVIVPLMGAPDVDWLQKVPTSMVLYSSRICLTNCLPDHSDTSHQLQQLVTEIEEQEMPIHADDWDASLPSNSQAYSTHVRRLIPKLHNNRAGKDCKTDASTLVEKATVDVWRIDCTPLWLEFQGKACQYPAARPLMFDCNFTVWLMMDKKGDNENILYSLADTVDPVKICLDHYQYLFVTYAMDEMSRFSQTLYEDTLRFTVDYEPAVCFVHFQAPSIELHLLLPPNGPLTVYDNEKLSAQSVVHSLTIILYNLHNANCLQGNIMCTQMKFVKLSHNSILQFIGLNCTPKNGSELNGNGGAALAVSLELNVSGESGSALVGCSARVVVACCLTVSNGRLRGCSPPASMFISIRSIGRTGWAFKLFTSTCSNGFRSAGLNGCRNDGCEPWNVGTGRRSVDHCAFNVSGGGLCRIGGRKFRAVSGMICFTDRQFSKLKLAETVDTVGVKSFWDETESSSRSTTFREICQNDADSSPTDDHSVDQACKFESDAAYSYEESGSIVTNFSNDDDDEETFIVVDHKEHSLFDEIFSIFNSATVSLAEEVVDSAQNSDLIQKMSNQMMCAVKFTFHKLRLRMSLIGLLYRIDMCSPVITVKDIEKIPYRDFYKLFSQKENDEPTLMTTVENSTSEYSLNVTIKNEQINLNLCLVEANVSNVQMHLSSDNLANLSAFVQDYSSTDQLSQMRVKLCLKNVQLSIFDPRIPDPVYILLDSGCILQGQWRKMAISTLKQLKRKSEEIETLRKENATLKKKLDEALRTIENANKK</sequence>
<protein>
    <submittedName>
        <fullName evidence="2">UHRF1-binding protein 1-like</fullName>
    </submittedName>
</protein>
<proteinExistence type="predicted"/>
<name>A0A0V1CVF9_TRIBR</name>
<evidence type="ECO:0000256" key="1">
    <source>
        <dbReference type="SAM" id="Coils"/>
    </source>
</evidence>
<dbReference type="InterPro" id="IPR026728">
    <property type="entry name" value="BLTP3A/B"/>
</dbReference>